<gene>
    <name evidence="1" type="ORF">GCM10009737_10200</name>
</gene>
<organism evidence="1 2">
    <name type="scientific">Nocardioides lentus</name>
    <dbReference type="NCBI Taxonomy" id="338077"/>
    <lineage>
        <taxon>Bacteria</taxon>
        <taxon>Bacillati</taxon>
        <taxon>Actinomycetota</taxon>
        <taxon>Actinomycetes</taxon>
        <taxon>Propionibacteriales</taxon>
        <taxon>Nocardioidaceae</taxon>
        <taxon>Nocardioides</taxon>
    </lineage>
</organism>
<proteinExistence type="predicted"/>
<sequence>MTTVRITAAVLQATADEWDGWGEACGDARRDLLRATSSGFGPPGAALDAFVDTWAARAGTLRDRAQRHADDLRVTAADFDAEDAAAAADLLRLLPAEGAR</sequence>
<comment type="caution">
    <text evidence="1">The sequence shown here is derived from an EMBL/GenBank/DDBJ whole genome shotgun (WGS) entry which is preliminary data.</text>
</comment>
<dbReference type="RefSeq" id="WP_344004637.1">
    <property type="nucleotide sequence ID" value="NZ_BAAAMY010000002.1"/>
</dbReference>
<dbReference type="EMBL" id="BAAAMY010000002">
    <property type="protein sequence ID" value="GAA1910697.1"/>
    <property type="molecule type" value="Genomic_DNA"/>
</dbReference>
<protein>
    <submittedName>
        <fullName evidence="1">Uncharacterized protein</fullName>
    </submittedName>
</protein>
<name>A0ABP5AE74_9ACTN</name>
<evidence type="ECO:0000313" key="1">
    <source>
        <dbReference type="EMBL" id="GAA1910697.1"/>
    </source>
</evidence>
<evidence type="ECO:0000313" key="2">
    <source>
        <dbReference type="Proteomes" id="UP001501612"/>
    </source>
</evidence>
<dbReference type="Proteomes" id="UP001501612">
    <property type="component" value="Unassembled WGS sequence"/>
</dbReference>
<accession>A0ABP5AE74</accession>
<reference evidence="2" key="1">
    <citation type="journal article" date="2019" name="Int. J. Syst. Evol. Microbiol.">
        <title>The Global Catalogue of Microorganisms (GCM) 10K type strain sequencing project: providing services to taxonomists for standard genome sequencing and annotation.</title>
        <authorList>
            <consortium name="The Broad Institute Genomics Platform"/>
            <consortium name="The Broad Institute Genome Sequencing Center for Infectious Disease"/>
            <person name="Wu L."/>
            <person name="Ma J."/>
        </authorList>
    </citation>
    <scope>NUCLEOTIDE SEQUENCE [LARGE SCALE GENOMIC DNA]</scope>
    <source>
        <strain evidence="2">JCM 14046</strain>
    </source>
</reference>
<keyword evidence="2" id="KW-1185">Reference proteome</keyword>